<reference evidence="2" key="1">
    <citation type="submission" date="2021-02" db="EMBL/GenBank/DDBJ databases">
        <authorList>
            <person name="Nieuwenhuis M."/>
            <person name="Van De Peppel L.J.J."/>
        </authorList>
    </citation>
    <scope>NUCLEOTIDE SEQUENCE</scope>
    <source>
        <strain evidence="2">D49</strain>
    </source>
</reference>
<feature type="compositionally biased region" description="Acidic residues" evidence="1">
    <location>
        <begin position="319"/>
        <end position="331"/>
    </location>
</feature>
<accession>A0A9P7FU52</accession>
<dbReference type="OrthoDB" id="3039448at2759"/>
<evidence type="ECO:0000313" key="3">
    <source>
        <dbReference type="Proteomes" id="UP000717328"/>
    </source>
</evidence>
<reference evidence="2" key="2">
    <citation type="submission" date="2021-10" db="EMBL/GenBank/DDBJ databases">
        <title>Phylogenomics reveals ancestral predisposition of the termite-cultivated fungus Termitomyces towards a domesticated lifestyle.</title>
        <authorList>
            <person name="Auxier B."/>
            <person name="Grum-Grzhimaylo A."/>
            <person name="Cardenas M.E."/>
            <person name="Lodge J.D."/>
            <person name="Laessoe T."/>
            <person name="Pedersen O."/>
            <person name="Smith M.E."/>
            <person name="Kuyper T.W."/>
            <person name="Franco-Molano E.A."/>
            <person name="Baroni T.J."/>
            <person name="Aanen D.K."/>
        </authorList>
    </citation>
    <scope>NUCLEOTIDE SEQUENCE</scope>
    <source>
        <strain evidence="2">D49</strain>
    </source>
</reference>
<feature type="region of interest" description="Disordered" evidence="1">
    <location>
        <begin position="304"/>
        <end position="331"/>
    </location>
</feature>
<proteinExistence type="predicted"/>
<sequence length="632" mass="69406">MGGKKWTNVEQQEWLENKLVGFRQACSKGKIANFLHAVNEDWFAAWPERDLNLDSNYTAGCDKEETQRIANAIKARKEQIRQWLLRNARKETCSSTSDFKKLMHVVGKRHSTTHKRKYQPVEVYQKYFAENVSDALKEAFDKKKVLTQARMLGVRRNVCNKALEEEEEDVKAMVTDKLDHLNEEWEREKRALDHGGHNDGSAAWYLHSIQHLPALLRAKIQPIAEATGWIFFIGAAGPNPAHQGNICLEKYYFGPTSAEADNDFEDSHLGFISGFQEPFLKHAENCFPKDVRIARTMKEAEGSVSVTRSVDVGHGVNSSEDEVENSDEEESNNLLGQPILDSYLPRTPSPAGALILPTTPVHTLLTTTGVDPNIWSPEPGAPSSPISHTYDCLGILQDTNPILRSSTPLLHLVVDSSLVDVTTSSAIAIDATAVAPSIFAIDPALDGAAISPLMPHLITDTPRQSTLAFDSCLSPSQAPKDNRNHASLTPILLSPIIPLPPPVVRPTSTTVPTHHNYSIIGAIISQELVVTPLTPDPDALTPAQKAALTRRANAECARTIALERQMELEKSLVVVRCRTAANNPDGSEVQLLTKRKATTAASATTKTTVVPRKGSALLKVATAARALKRLKK</sequence>
<dbReference type="Proteomes" id="UP000717328">
    <property type="component" value="Unassembled WGS sequence"/>
</dbReference>
<evidence type="ECO:0000313" key="2">
    <source>
        <dbReference type="EMBL" id="KAG5635182.1"/>
    </source>
</evidence>
<dbReference type="AlphaFoldDB" id="A0A9P7FU52"/>
<keyword evidence="3" id="KW-1185">Reference proteome</keyword>
<organism evidence="2 3">
    <name type="scientific">Sphagnurus paluster</name>
    <dbReference type="NCBI Taxonomy" id="117069"/>
    <lineage>
        <taxon>Eukaryota</taxon>
        <taxon>Fungi</taxon>
        <taxon>Dikarya</taxon>
        <taxon>Basidiomycota</taxon>
        <taxon>Agaricomycotina</taxon>
        <taxon>Agaricomycetes</taxon>
        <taxon>Agaricomycetidae</taxon>
        <taxon>Agaricales</taxon>
        <taxon>Tricholomatineae</taxon>
        <taxon>Lyophyllaceae</taxon>
        <taxon>Sphagnurus</taxon>
    </lineage>
</organism>
<name>A0A9P7FU52_9AGAR</name>
<gene>
    <name evidence="2" type="ORF">H0H81_012121</name>
</gene>
<evidence type="ECO:0000256" key="1">
    <source>
        <dbReference type="SAM" id="MobiDB-lite"/>
    </source>
</evidence>
<comment type="caution">
    <text evidence="2">The sequence shown here is derived from an EMBL/GenBank/DDBJ whole genome shotgun (WGS) entry which is preliminary data.</text>
</comment>
<protein>
    <submittedName>
        <fullName evidence="2">Uncharacterized protein</fullName>
    </submittedName>
</protein>
<dbReference type="EMBL" id="JABCKI010006155">
    <property type="protein sequence ID" value="KAG5635182.1"/>
    <property type="molecule type" value="Genomic_DNA"/>
</dbReference>